<keyword evidence="3" id="KW-0645">Protease</keyword>
<keyword evidence="6" id="KW-0482">Metalloprotease</keyword>
<accession>A0A3R7YH60</accession>
<evidence type="ECO:0000259" key="9">
    <source>
        <dbReference type="PROSITE" id="PS52035"/>
    </source>
</evidence>
<organism evidence="10 11">
    <name type="scientific">Aphanomyces astaci</name>
    <name type="common">Crayfish plague agent</name>
    <dbReference type="NCBI Taxonomy" id="112090"/>
    <lineage>
        <taxon>Eukaryota</taxon>
        <taxon>Sar</taxon>
        <taxon>Stramenopiles</taxon>
        <taxon>Oomycota</taxon>
        <taxon>Saprolegniomycetes</taxon>
        <taxon>Saprolegniales</taxon>
        <taxon>Verrucalvaceae</taxon>
        <taxon>Aphanomyces</taxon>
    </lineage>
</organism>
<evidence type="ECO:0000256" key="5">
    <source>
        <dbReference type="ARBA" id="ARBA00022833"/>
    </source>
</evidence>
<keyword evidence="5" id="KW-0862">Zinc</keyword>
<comment type="caution">
    <text evidence="7">Lacks conserved residue(s) required for the propagation of feature annotation.</text>
</comment>
<evidence type="ECO:0000256" key="3">
    <source>
        <dbReference type="ARBA" id="ARBA00022670"/>
    </source>
</evidence>
<keyword evidence="4" id="KW-0378">Hydrolase</keyword>
<dbReference type="PANTHER" id="PTHR11705">
    <property type="entry name" value="PROTEASE FAMILY M14 CARBOXYPEPTIDASE A,B"/>
    <property type="match status" value="1"/>
</dbReference>
<dbReference type="PROSITE" id="PS52035">
    <property type="entry name" value="PEPTIDASE_M14"/>
    <property type="match status" value="1"/>
</dbReference>
<evidence type="ECO:0000256" key="4">
    <source>
        <dbReference type="ARBA" id="ARBA00022801"/>
    </source>
</evidence>
<dbReference type="Proteomes" id="UP000284702">
    <property type="component" value="Unassembled WGS sequence"/>
</dbReference>
<evidence type="ECO:0000256" key="7">
    <source>
        <dbReference type="PROSITE-ProRule" id="PRU01379"/>
    </source>
</evidence>
<comment type="cofactor">
    <cofactor evidence="1">
        <name>Zn(2+)</name>
        <dbReference type="ChEBI" id="CHEBI:29105"/>
    </cofactor>
</comment>
<proteinExistence type="inferred from homology"/>
<dbReference type="InterPro" id="IPR000834">
    <property type="entry name" value="Peptidase_M14"/>
</dbReference>
<sequence>MFTINVDGYDISWTKGKRLQRKNANEVDLNRNWPARFDHPENDKDPTNETYHGTGALSEPETTGIDEWLKKKNSEISGWVDVHSYAGKTLYPNGDTKELIGTLMEFPGWLELTYRLFLQQVMQCEALSV</sequence>
<dbReference type="AlphaFoldDB" id="A0A3R7YH60"/>
<evidence type="ECO:0000256" key="8">
    <source>
        <dbReference type="SAM" id="MobiDB-lite"/>
    </source>
</evidence>
<dbReference type="Gene3D" id="3.40.630.10">
    <property type="entry name" value="Zn peptidases"/>
    <property type="match status" value="1"/>
</dbReference>
<evidence type="ECO:0000313" key="11">
    <source>
        <dbReference type="Proteomes" id="UP000284702"/>
    </source>
</evidence>
<protein>
    <recommendedName>
        <fullName evidence="9">Peptidase M14 domain-containing protein</fullName>
    </recommendedName>
</protein>
<evidence type="ECO:0000256" key="2">
    <source>
        <dbReference type="ARBA" id="ARBA00005988"/>
    </source>
</evidence>
<name>A0A3R7YH60_APHAT</name>
<reference evidence="10" key="1">
    <citation type="submission" date="2018-07" db="EMBL/GenBank/DDBJ databases">
        <title>Annotation of Aphanomyces astaci genome assembly.</title>
        <authorList>
            <person name="Studholme D.J."/>
        </authorList>
    </citation>
    <scope>NUCLEOTIDE SEQUENCE [LARGE SCALE GENOMIC DNA]</scope>
    <source>
        <strain evidence="10">Pc</strain>
    </source>
</reference>
<evidence type="ECO:0000256" key="6">
    <source>
        <dbReference type="ARBA" id="ARBA00023049"/>
    </source>
</evidence>
<gene>
    <name evidence="10" type="ORF">B5M09_010858</name>
</gene>
<dbReference type="GO" id="GO:0004181">
    <property type="term" value="F:metallocarboxypeptidase activity"/>
    <property type="evidence" value="ECO:0007669"/>
    <property type="project" value="InterPro"/>
</dbReference>
<dbReference type="GO" id="GO:0008270">
    <property type="term" value="F:zinc ion binding"/>
    <property type="evidence" value="ECO:0007669"/>
    <property type="project" value="InterPro"/>
</dbReference>
<dbReference type="Pfam" id="PF00246">
    <property type="entry name" value="Peptidase_M14"/>
    <property type="match status" value="1"/>
</dbReference>
<feature type="compositionally biased region" description="Basic and acidic residues" evidence="8">
    <location>
        <begin position="36"/>
        <end position="47"/>
    </location>
</feature>
<dbReference type="PANTHER" id="PTHR11705:SF143">
    <property type="entry name" value="SLL0236 PROTEIN"/>
    <property type="match status" value="1"/>
</dbReference>
<comment type="caution">
    <text evidence="10">The sequence shown here is derived from an EMBL/GenBank/DDBJ whole genome shotgun (WGS) entry which is preliminary data.</text>
</comment>
<feature type="region of interest" description="Disordered" evidence="8">
    <location>
        <begin position="30"/>
        <end position="63"/>
    </location>
</feature>
<dbReference type="EMBL" id="MZMZ02004029">
    <property type="protein sequence ID" value="RQM20125.1"/>
    <property type="molecule type" value="Genomic_DNA"/>
</dbReference>
<evidence type="ECO:0000313" key="10">
    <source>
        <dbReference type="EMBL" id="RQM20125.1"/>
    </source>
</evidence>
<feature type="domain" description="Peptidase M14" evidence="9">
    <location>
        <begin position="1"/>
        <end position="129"/>
    </location>
</feature>
<dbReference type="GO" id="GO:0005615">
    <property type="term" value="C:extracellular space"/>
    <property type="evidence" value="ECO:0007669"/>
    <property type="project" value="TreeGrafter"/>
</dbReference>
<comment type="similarity">
    <text evidence="2 7">Belongs to the peptidase M14 family.</text>
</comment>
<keyword evidence="11" id="KW-1185">Reference proteome</keyword>
<dbReference type="GO" id="GO:0006508">
    <property type="term" value="P:proteolysis"/>
    <property type="evidence" value="ECO:0007669"/>
    <property type="project" value="UniProtKB-KW"/>
</dbReference>
<dbReference type="SUPFAM" id="SSF53187">
    <property type="entry name" value="Zn-dependent exopeptidases"/>
    <property type="match status" value="1"/>
</dbReference>
<evidence type="ECO:0000256" key="1">
    <source>
        <dbReference type="ARBA" id="ARBA00001947"/>
    </source>
</evidence>